<gene>
    <name evidence="2" type="ORF">PCOR1329_LOCUS51540</name>
</gene>
<keyword evidence="3" id="KW-1185">Reference proteome</keyword>
<protein>
    <recommendedName>
        <fullName evidence="4">Clathrin light chain</fullName>
    </recommendedName>
</protein>
<feature type="non-terminal residue" evidence="2">
    <location>
        <position position="111"/>
    </location>
</feature>
<evidence type="ECO:0000313" key="2">
    <source>
        <dbReference type="EMBL" id="CAK0863365.1"/>
    </source>
</evidence>
<organism evidence="2 3">
    <name type="scientific">Prorocentrum cordatum</name>
    <dbReference type="NCBI Taxonomy" id="2364126"/>
    <lineage>
        <taxon>Eukaryota</taxon>
        <taxon>Sar</taxon>
        <taxon>Alveolata</taxon>
        <taxon>Dinophyceae</taxon>
        <taxon>Prorocentrales</taxon>
        <taxon>Prorocentraceae</taxon>
        <taxon>Prorocentrum</taxon>
    </lineage>
</organism>
<evidence type="ECO:0000256" key="1">
    <source>
        <dbReference type="SAM" id="MobiDB-lite"/>
    </source>
</evidence>
<reference evidence="2" key="1">
    <citation type="submission" date="2023-10" db="EMBL/GenBank/DDBJ databases">
        <authorList>
            <person name="Chen Y."/>
            <person name="Shah S."/>
            <person name="Dougan E. K."/>
            <person name="Thang M."/>
            <person name="Chan C."/>
        </authorList>
    </citation>
    <scope>NUCLEOTIDE SEQUENCE [LARGE SCALE GENOMIC DNA]</scope>
</reference>
<evidence type="ECO:0008006" key="4">
    <source>
        <dbReference type="Google" id="ProtNLM"/>
    </source>
</evidence>
<dbReference type="EMBL" id="CAUYUJ010016255">
    <property type="protein sequence ID" value="CAK0863365.1"/>
    <property type="molecule type" value="Genomic_DNA"/>
</dbReference>
<name>A0ABN9UTP3_9DINO</name>
<feature type="region of interest" description="Disordered" evidence="1">
    <location>
        <begin position="81"/>
        <end position="111"/>
    </location>
</feature>
<proteinExistence type="predicted"/>
<comment type="caution">
    <text evidence="2">The sequence shown here is derived from an EMBL/GenBank/DDBJ whole genome shotgun (WGS) entry which is preliminary data.</text>
</comment>
<accession>A0ABN9UTP3</accession>
<sequence length="111" mass="12067">QEEQAAKRTKVMREIVTNLDIEGSESDWASIYEDQDTFVDRVCQHTDEDALHDLLTQYGSKDPMAGSTKPKKVEKLMELAADAPAPSQGELGEGPRQPAAPTGAAAVRQQA</sequence>
<dbReference type="Proteomes" id="UP001189429">
    <property type="component" value="Unassembled WGS sequence"/>
</dbReference>
<feature type="non-terminal residue" evidence="2">
    <location>
        <position position="1"/>
    </location>
</feature>
<evidence type="ECO:0000313" key="3">
    <source>
        <dbReference type="Proteomes" id="UP001189429"/>
    </source>
</evidence>